<dbReference type="PROSITE" id="PS51471">
    <property type="entry name" value="FE2OG_OXY"/>
    <property type="match status" value="1"/>
</dbReference>
<keyword evidence="3" id="KW-0847">Vitamin C</keyword>
<reference evidence="9" key="1">
    <citation type="journal article" date="2019" name="Int. J. Syst. Evol. Microbiol.">
        <title>The Global Catalogue of Microorganisms (GCM) 10K type strain sequencing project: providing services to taxonomists for standard genome sequencing and annotation.</title>
        <authorList>
            <consortium name="The Broad Institute Genomics Platform"/>
            <consortium name="The Broad Institute Genome Sequencing Center for Infectious Disease"/>
            <person name="Wu L."/>
            <person name="Ma J."/>
        </authorList>
    </citation>
    <scope>NUCLEOTIDE SEQUENCE [LARGE SCALE GENOMIC DNA]</scope>
    <source>
        <strain evidence="9">CGMCC 1.15774</strain>
    </source>
</reference>
<evidence type="ECO:0000256" key="1">
    <source>
        <dbReference type="ARBA" id="ARBA00001961"/>
    </source>
</evidence>
<dbReference type="Gene3D" id="2.60.120.620">
    <property type="entry name" value="q2cbj1_9rhob like domain"/>
    <property type="match status" value="1"/>
</dbReference>
<gene>
    <name evidence="8" type="ORF">ACFOWS_00600</name>
</gene>
<evidence type="ECO:0000256" key="3">
    <source>
        <dbReference type="ARBA" id="ARBA00022896"/>
    </source>
</evidence>
<keyword evidence="5" id="KW-0560">Oxidoreductase</keyword>
<name>A0ABV8PJ47_9FLAO</name>
<feature type="domain" description="Fe2OG dioxygenase" evidence="7">
    <location>
        <begin position="99"/>
        <end position="199"/>
    </location>
</feature>
<keyword evidence="4" id="KW-0223">Dioxygenase</keyword>
<dbReference type="InterPro" id="IPR006620">
    <property type="entry name" value="Pro_4_hyd_alph"/>
</dbReference>
<dbReference type="PANTHER" id="PTHR12907:SF26">
    <property type="entry name" value="HIF PROLYL HYDROXYLASE, ISOFORM C"/>
    <property type="match status" value="1"/>
</dbReference>
<evidence type="ECO:0000256" key="4">
    <source>
        <dbReference type="ARBA" id="ARBA00022964"/>
    </source>
</evidence>
<dbReference type="Proteomes" id="UP001595841">
    <property type="component" value="Unassembled WGS sequence"/>
</dbReference>
<organism evidence="8 9">
    <name type="scientific">Flagellimonas marina</name>
    <dbReference type="NCBI Taxonomy" id="1775168"/>
    <lineage>
        <taxon>Bacteria</taxon>
        <taxon>Pseudomonadati</taxon>
        <taxon>Bacteroidota</taxon>
        <taxon>Flavobacteriia</taxon>
        <taxon>Flavobacteriales</taxon>
        <taxon>Flavobacteriaceae</taxon>
        <taxon>Flagellimonas</taxon>
    </lineage>
</organism>
<evidence type="ECO:0000256" key="6">
    <source>
        <dbReference type="ARBA" id="ARBA00023004"/>
    </source>
</evidence>
<dbReference type="InterPro" id="IPR044862">
    <property type="entry name" value="Pro_4_hyd_alph_FE2OG_OXY"/>
</dbReference>
<sequence length="209" mass="24576">MKTYHRLEQWFSWMDDLSAKDYVVIDHFFQPEMYAEIRSFFLGKLPNFTEAGIGTSTDNQINKNIRGDFTYWLDRKRDVELLPFWSLVDEILYMFNRYCFLSLSGYEFHLAHYPSGGHYDKHLDQFENRNNRMISVVIYLNEGWQKGDGGELEIFEKDDTSFLVEPLAARCVLFKSAKVPHAVLEAHKSRFSLTGWLLYQPSAIGRFLG</sequence>
<dbReference type="Pfam" id="PF13640">
    <property type="entry name" value="2OG-FeII_Oxy_3"/>
    <property type="match status" value="1"/>
</dbReference>
<dbReference type="SMART" id="SM00702">
    <property type="entry name" value="P4Hc"/>
    <property type="match status" value="1"/>
</dbReference>
<dbReference type="PANTHER" id="PTHR12907">
    <property type="entry name" value="EGL NINE HOMOLOG-RELATED"/>
    <property type="match status" value="1"/>
</dbReference>
<dbReference type="InterPro" id="IPR005123">
    <property type="entry name" value="Oxoglu/Fe-dep_dioxygenase_dom"/>
</dbReference>
<evidence type="ECO:0000256" key="5">
    <source>
        <dbReference type="ARBA" id="ARBA00023002"/>
    </source>
</evidence>
<comment type="caution">
    <text evidence="8">The sequence shown here is derived from an EMBL/GenBank/DDBJ whole genome shotgun (WGS) entry which is preliminary data.</text>
</comment>
<keyword evidence="2" id="KW-0479">Metal-binding</keyword>
<evidence type="ECO:0000313" key="8">
    <source>
        <dbReference type="EMBL" id="MFC4218610.1"/>
    </source>
</evidence>
<evidence type="ECO:0000259" key="7">
    <source>
        <dbReference type="PROSITE" id="PS51471"/>
    </source>
</evidence>
<comment type="cofactor">
    <cofactor evidence="1">
        <name>L-ascorbate</name>
        <dbReference type="ChEBI" id="CHEBI:38290"/>
    </cofactor>
</comment>
<dbReference type="EMBL" id="JBHSCL010000002">
    <property type="protein sequence ID" value="MFC4218610.1"/>
    <property type="molecule type" value="Genomic_DNA"/>
</dbReference>
<accession>A0ABV8PJ47</accession>
<evidence type="ECO:0000313" key="9">
    <source>
        <dbReference type="Proteomes" id="UP001595841"/>
    </source>
</evidence>
<protein>
    <submittedName>
        <fullName evidence="8">2OG-Fe(II) oxygenase</fullName>
    </submittedName>
</protein>
<proteinExistence type="predicted"/>
<evidence type="ECO:0000256" key="2">
    <source>
        <dbReference type="ARBA" id="ARBA00022723"/>
    </source>
</evidence>
<dbReference type="RefSeq" id="WP_379761960.1">
    <property type="nucleotide sequence ID" value="NZ_JBHSCL010000002.1"/>
</dbReference>
<dbReference type="InterPro" id="IPR051559">
    <property type="entry name" value="HIF_prolyl_hydroxylases"/>
</dbReference>
<keyword evidence="6" id="KW-0408">Iron</keyword>
<keyword evidence="9" id="KW-1185">Reference proteome</keyword>